<sequence>MPAPGDPAARPEDTCAVAALTTAMEAEARRLSSCAIVLGQCRGRGETEPKEVEKALRRCFGVLEGDVVVSRHRPENFLAIFKYPHHQDVVVTKEKLPVCNFNFRIWPWRVEAYGDHCELRHHVRLCLEGVPVHAWNESIAKQAVARACDIDYVEQQSVDREDTRVLCLWAWTYNPSDIPKERTPPRNTRRADRRSDDGGVERVTTSPAALNSRRALHQQRHQQQVSHRFASCHHAVHAPLLVGAPERISTAHTHARLAAHGDEGARMSLHRRRVQLSKPRPATSNGRFKQGADPYLSFGEDSDNMVMGSPGTTSKAMSHSGTLRLTSPTSGDSRDEAAQRSATTAAFRRSPRSHQAASGTRFRRHRPNCVYVRRNCCRQRMASPLAQQNAAANFIRTVTLQTAVPLLQGPPQRTRTIRRRKKQSSAPLRKSVRIATASWPRGDAQAKARQVLMKKLGFMEDRSLDDALLGYFKLFGGPLSGTVIQALTALCGLGDDSGAGCSQLCIGCEVCSGDGHGPKITKALSTPSGSPCHLQLLFYYVCTKATAISAASYLFFCTGCYLGQILFSMTQRNCNILCWNVRGLNDVVRQDTVSLLVRDTASTIVCLQETKLQNIDQGIVQRTVGAKFTNNFVALPATQTRGAILLAANKDYFHLTDQHLSANAVTATCTMRADGTKWQITVVYGPQGDAEKLQFLQELKAIPRPAHGRWLVLGDFNLIYQAADKNNSNLNRRLMGAFKAVIDKLNLKEIGLNGCRYTWSNEQDSPTLTRIDRLLCTPDWELTFPTCFLHSLPSLMSDHTPLLLQGEILHYKNPSFRFENFWVNVDGFSELVEQIWNRPVQLNVPLKRLNTKLARVTKGIKKWRREKIGDTRLQLAIVKEVLLQLEAAQEMRTLTPQEIALRRQN</sequence>
<dbReference type="GO" id="GO:0003824">
    <property type="term" value="F:catalytic activity"/>
    <property type="evidence" value="ECO:0007669"/>
    <property type="project" value="InterPro"/>
</dbReference>
<dbReference type="Pfam" id="PF03372">
    <property type="entry name" value="Exo_endo_phos"/>
    <property type="match status" value="1"/>
</dbReference>
<dbReference type="InterPro" id="IPR053253">
    <property type="entry name" value="Sex_diff_modulator"/>
</dbReference>
<feature type="compositionally biased region" description="Polar residues" evidence="1">
    <location>
        <begin position="310"/>
        <end position="331"/>
    </location>
</feature>
<reference evidence="3" key="1">
    <citation type="submission" date="2020-10" db="EMBL/GenBank/DDBJ databases">
        <authorList>
            <person name="Han B."/>
            <person name="Lu T."/>
            <person name="Zhao Q."/>
            <person name="Huang X."/>
            <person name="Zhao Y."/>
        </authorList>
    </citation>
    <scope>NUCLEOTIDE SEQUENCE</scope>
</reference>
<proteinExistence type="predicted"/>
<evidence type="ECO:0000313" key="3">
    <source>
        <dbReference type="EMBL" id="CAD6335674.1"/>
    </source>
</evidence>
<dbReference type="InterPro" id="IPR036691">
    <property type="entry name" value="Endo/exonu/phosph_ase_sf"/>
</dbReference>
<protein>
    <recommendedName>
        <fullName evidence="2">Endonuclease/exonuclease/phosphatase domain-containing protein</fullName>
    </recommendedName>
</protein>
<dbReference type="EMBL" id="CAJGYO010000018">
    <property type="protein sequence ID" value="CAD6335674.1"/>
    <property type="molecule type" value="Genomic_DNA"/>
</dbReference>
<dbReference type="Proteomes" id="UP000604825">
    <property type="component" value="Unassembled WGS sequence"/>
</dbReference>
<dbReference type="InterPro" id="IPR005135">
    <property type="entry name" value="Endo/exonuclease/phosphatase"/>
</dbReference>
<dbReference type="PANTHER" id="PTHR33087">
    <property type="entry name" value="OS07G0539200 PROTEIN"/>
    <property type="match status" value="1"/>
</dbReference>
<feature type="region of interest" description="Disordered" evidence="1">
    <location>
        <begin position="278"/>
        <end position="361"/>
    </location>
</feature>
<feature type="region of interest" description="Disordered" evidence="1">
    <location>
        <begin position="178"/>
        <end position="222"/>
    </location>
</feature>
<feature type="compositionally biased region" description="Basic and acidic residues" evidence="1">
    <location>
        <begin position="178"/>
        <end position="200"/>
    </location>
</feature>
<dbReference type="AlphaFoldDB" id="A0A811S3N5"/>
<dbReference type="SUPFAM" id="SSF56219">
    <property type="entry name" value="DNase I-like"/>
    <property type="match status" value="1"/>
</dbReference>
<accession>A0A811S3N5</accession>
<evidence type="ECO:0000259" key="2">
    <source>
        <dbReference type="Pfam" id="PF03372"/>
    </source>
</evidence>
<feature type="domain" description="Endonuclease/exonuclease/phosphatase" evidence="2">
    <location>
        <begin position="578"/>
        <end position="799"/>
    </location>
</feature>
<name>A0A811S3N5_9POAL</name>
<gene>
    <name evidence="3" type="ORF">NCGR_LOCUS59772</name>
</gene>
<evidence type="ECO:0000256" key="1">
    <source>
        <dbReference type="SAM" id="MobiDB-lite"/>
    </source>
</evidence>
<organism evidence="3 4">
    <name type="scientific">Miscanthus lutarioriparius</name>
    <dbReference type="NCBI Taxonomy" id="422564"/>
    <lineage>
        <taxon>Eukaryota</taxon>
        <taxon>Viridiplantae</taxon>
        <taxon>Streptophyta</taxon>
        <taxon>Embryophyta</taxon>
        <taxon>Tracheophyta</taxon>
        <taxon>Spermatophyta</taxon>
        <taxon>Magnoliopsida</taxon>
        <taxon>Liliopsida</taxon>
        <taxon>Poales</taxon>
        <taxon>Poaceae</taxon>
        <taxon>PACMAD clade</taxon>
        <taxon>Panicoideae</taxon>
        <taxon>Andropogonodae</taxon>
        <taxon>Andropogoneae</taxon>
        <taxon>Saccharinae</taxon>
        <taxon>Miscanthus</taxon>
    </lineage>
</organism>
<dbReference type="Gene3D" id="3.60.10.10">
    <property type="entry name" value="Endonuclease/exonuclease/phosphatase"/>
    <property type="match status" value="1"/>
</dbReference>
<dbReference type="OrthoDB" id="685351at2759"/>
<keyword evidence="4" id="KW-1185">Reference proteome</keyword>
<dbReference type="PANTHER" id="PTHR33087:SF21">
    <property type="entry name" value="OS03G0782100 PROTEIN"/>
    <property type="match status" value="1"/>
</dbReference>
<comment type="caution">
    <text evidence="3">The sequence shown here is derived from an EMBL/GenBank/DDBJ whole genome shotgun (WGS) entry which is preliminary data.</text>
</comment>
<evidence type="ECO:0000313" key="4">
    <source>
        <dbReference type="Proteomes" id="UP000604825"/>
    </source>
</evidence>